<sequence length="130" mass="14819">MTMDIQKLSVAYIRQGLMVTVALALIAFLVMQVKYLDLLTPVIVSVAFSLVVCVSIALIWRRVALRSADSLPTFFTAVSGFRMLLALAVMFVYYLVDTQDSMLRFFMVFIAFYFAMLAHHSIFFARINNR</sequence>
<accession>A0A1H3ZTP3</accession>
<feature type="transmembrane region" description="Helical" evidence="1">
    <location>
        <begin position="102"/>
        <end position="125"/>
    </location>
</feature>
<dbReference type="EMBL" id="FNRF01000002">
    <property type="protein sequence ID" value="SEA27079.1"/>
    <property type="molecule type" value="Genomic_DNA"/>
</dbReference>
<feature type="transmembrane region" description="Helical" evidence="1">
    <location>
        <begin position="12"/>
        <end position="32"/>
    </location>
</feature>
<gene>
    <name evidence="2" type="ORF">SAMN05216462_0920</name>
</gene>
<evidence type="ECO:0000313" key="2">
    <source>
        <dbReference type="EMBL" id="SEA27079.1"/>
    </source>
</evidence>
<keyword evidence="1" id="KW-1133">Transmembrane helix</keyword>
<reference evidence="2 3" key="1">
    <citation type="submission" date="2016-10" db="EMBL/GenBank/DDBJ databases">
        <authorList>
            <person name="de Groot N.N."/>
        </authorList>
    </citation>
    <scope>NUCLEOTIDE SEQUENCE [LARGE SCALE GENOMIC DNA]</scope>
    <source>
        <strain evidence="2 3">D31d</strain>
    </source>
</reference>
<dbReference type="OrthoDB" id="1082491at2"/>
<feature type="transmembrane region" description="Helical" evidence="1">
    <location>
        <begin position="72"/>
        <end position="96"/>
    </location>
</feature>
<organism evidence="2 3">
    <name type="scientific">Xylanibacter ruminicola</name>
    <name type="common">Prevotella ruminicola</name>
    <dbReference type="NCBI Taxonomy" id="839"/>
    <lineage>
        <taxon>Bacteria</taxon>
        <taxon>Pseudomonadati</taxon>
        <taxon>Bacteroidota</taxon>
        <taxon>Bacteroidia</taxon>
        <taxon>Bacteroidales</taxon>
        <taxon>Prevotellaceae</taxon>
        <taxon>Xylanibacter</taxon>
    </lineage>
</organism>
<evidence type="ECO:0000256" key="1">
    <source>
        <dbReference type="SAM" id="Phobius"/>
    </source>
</evidence>
<protein>
    <submittedName>
        <fullName evidence="2">Uncharacterized protein</fullName>
    </submittedName>
</protein>
<keyword evidence="1" id="KW-0472">Membrane</keyword>
<feature type="transmembrane region" description="Helical" evidence="1">
    <location>
        <begin position="38"/>
        <end position="60"/>
    </location>
</feature>
<keyword evidence="1" id="KW-0812">Transmembrane</keyword>
<dbReference type="Proteomes" id="UP000182257">
    <property type="component" value="Unassembled WGS sequence"/>
</dbReference>
<proteinExistence type="predicted"/>
<evidence type="ECO:0000313" key="3">
    <source>
        <dbReference type="Proteomes" id="UP000182257"/>
    </source>
</evidence>
<name>A0A1H3ZTP3_XYLRU</name>
<dbReference type="AlphaFoldDB" id="A0A1H3ZTP3"/>